<evidence type="ECO:0000256" key="1">
    <source>
        <dbReference type="SAM" id="MobiDB-lite"/>
    </source>
</evidence>
<comment type="caution">
    <text evidence="2">The sequence shown here is derived from an EMBL/GenBank/DDBJ whole genome shotgun (WGS) entry which is preliminary data.</text>
</comment>
<feature type="region of interest" description="Disordered" evidence="1">
    <location>
        <begin position="90"/>
        <end position="148"/>
    </location>
</feature>
<dbReference type="RefSeq" id="WP_346148444.1">
    <property type="nucleotide sequence ID" value="NZ_BAAAUA010000049.1"/>
</dbReference>
<keyword evidence="3" id="KW-1185">Reference proteome</keyword>
<reference evidence="3" key="1">
    <citation type="journal article" date="2019" name="Int. J. Syst. Evol. Microbiol.">
        <title>The Global Catalogue of Microorganisms (GCM) 10K type strain sequencing project: providing services to taxonomists for standard genome sequencing and annotation.</title>
        <authorList>
            <consortium name="The Broad Institute Genomics Platform"/>
            <consortium name="The Broad Institute Genome Sequencing Center for Infectious Disease"/>
            <person name="Wu L."/>
            <person name="Ma J."/>
        </authorList>
    </citation>
    <scope>NUCLEOTIDE SEQUENCE [LARGE SCALE GENOMIC DNA]</scope>
    <source>
        <strain evidence="3">CGMCC 4.1622</strain>
    </source>
</reference>
<feature type="compositionally biased region" description="Low complexity" evidence="1">
    <location>
        <begin position="126"/>
        <end position="137"/>
    </location>
</feature>
<dbReference type="EMBL" id="JBHSOC010000068">
    <property type="protein sequence ID" value="MFC5645357.1"/>
    <property type="molecule type" value="Genomic_DNA"/>
</dbReference>
<evidence type="ECO:0000313" key="3">
    <source>
        <dbReference type="Proteomes" id="UP001596066"/>
    </source>
</evidence>
<evidence type="ECO:0008006" key="4">
    <source>
        <dbReference type="Google" id="ProtNLM"/>
    </source>
</evidence>
<organism evidence="2 3">
    <name type="scientific">Kitasatospora cinereorecta</name>
    <dbReference type="NCBI Taxonomy" id="285560"/>
    <lineage>
        <taxon>Bacteria</taxon>
        <taxon>Bacillati</taxon>
        <taxon>Actinomycetota</taxon>
        <taxon>Actinomycetes</taxon>
        <taxon>Kitasatosporales</taxon>
        <taxon>Streptomycetaceae</taxon>
        <taxon>Kitasatospora</taxon>
    </lineage>
</organism>
<feature type="compositionally biased region" description="Basic and acidic residues" evidence="1">
    <location>
        <begin position="100"/>
        <end position="110"/>
    </location>
</feature>
<protein>
    <recommendedName>
        <fullName evidence="4">Acyl carrier protein</fullName>
    </recommendedName>
</protein>
<proteinExistence type="predicted"/>
<name>A0ABW0VHN8_9ACTN</name>
<accession>A0ABW0VHN8</accession>
<dbReference type="Proteomes" id="UP001596066">
    <property type="component" value="Unassembled WGS sequence"/>
</dbReference>
<sequence length="148" mass="15903">MTTEPLTGEQVAAVAAEFALDEELLDELVISLLDESAAADVNDGAYPDLPFWDAHDLVHDLAGRRASDINNAGMTSQLAFIASCCSAAARGPPRRRRRVARADRPADARPHRTLQKGSYGCSVRLAPAPAGFPFRPAYGRPNLETSND</sequence>
<gene>
    <name evidence="2" type="ORF">ACFPZF_28910</name>
</gene>
<evidence type="ECO:0000313" key="2">
    <source>
        <dbReference type="EMBL" id="MFC5645357.1"/>
    </source>
</evidence>